<proteinExistence type="predicted"/>
<evidence type="ECO:0000256" key="2">
    <source>
        <dbReference type="SAM" id="SignalP"/>
    </source>
</evidence>
<comment type="caution">
    <text evidence="3">The sequence shown here is derived from an EMBL/GenBank/DDBJ whole genome shotgun (WGS) entry which is preliminary data.</text>
</comment>
<dbReference type="EMBL" id="ACZK01000010">
    <property type="protein sequence ID" value="EHG24248.1"/>
    <property type="molecule type" value="Genomic_DNA"/>
</dbReference>
<feature type="compositionally biased region" description="Low complexity" evidence="1">
    <location>
        <begin position="26"/>
        <end position="41"/>
    </location>
</feature>
<evidence type="ECO:0000256" key="1">
    <source>
        <dbReference type="SAM" id="MobiDB-lite"/>
    </source>
</evidence>
<feature type="chain" id="PRO_5003476992" description="Entericidin" evidence="2">
    <location>
        <begin position="18"/>
        <end position="67"/>
    </location>
</feature>
<dbReference type="HOGENOM" id="CLU_183540_2_1_10"/>
<dbReference type="RefSeq" id="WP_009346860.1">
    <property type="nucleotide sequence ID" value="NZ_JH376827.1"/>
</dbReference>
<gene>
    <name evidence="3" type="ORF">HMPREF9332_00449</name>
</gene>
<accession>G5GA48</accession>
<reference evidence="3 4" key="1">
    <citation type="submission" date="2011-08" db="EMBL/GenBank/DDBJ databases">
        <title>The Genome Sequence of Prevotella sp. oral taxon 302 str. F0323.</title>
        <authorList>
            <consortium name="The Broad Institute Genome Sequencing Platform"/>
            <person name="Earl A."/>
            <person name="Ward D."/>
            <person name="Feldgarden M."/>
            <person name="Gevers D."/>
            <person name="Izard J."/>
            <person name="Blanton J.M."/>
            <person name="Baranova O.V."/>
            <person name="Tanner A.C."/>
            <person name="Dewhirst F.E."/>
            <person name="Young S.K."/>
            <person name="Zeng Q."/>
            <person name="Gargeya S."/>
            <person name="Fitzgerald M."/>
            <person name="Haas B."/>
            <person name="Abouelleil A."/>
            <person name="Alvarado L."/>
            <person name="Arachchi H.M."/>
            <person name="Berlin A."/>
            <person name="Brown A."/>
            <person name="Chapman S.B."/>
            <person name="Chen Z."/>
            <person name="Dunbar C."/>
            <person name="Freedman E."/>
            <person name="Gearin G."/>
            <person name="Gellesch M."/>
            <person name="Goldberg J."/>
            <person name="Griggs A."/>
            <person name="Gujja S."/>
            <person name="Heiman D."/>
            <person name="Howarth C."/>
            <person name="Larson L."/>
            <person name="Lui A."/>
            <person name="MacDonald P.J.P."/>
            <person name="Montmayeur A."/>
            <person name="Murphy C."/>
            <person name="Neiman D."/>
            <person name="Pearson M."/>
            <person name="Priest M."/>
            <person name="Roberts A."/>
            <person name="Saif S."/>
            <person name="Shea T."/>
            <person name="Shenoy N."/>
            <person name="Sisk P."/>
            <person name="Stolte C."/>
            <person name="Sykes S."/>
            <person name="Wortman J."/>
            <person name="Nusbaum C."/>
            <person name="Birren B."/>
        </authorList>
    </citation>
    <scope>NUCLEOTIDE SEQUENCE [LARGE SCALE GENOMIC DNA]</scope>
    <source>
        <strain evidence="3 4">F0323</strain>
    </source>
</reference>
<dbReference type="eggNOG" id="ENOG502ZRQX">
    <property type="taxonomic scope" value="Bacteria"/>
</dbReference>
<evidence type="ECO:0008006" key="5">
    <source>
        <dbReference type="Google" id="ProtNLM"/>
    </source>
</evidence>
<dbReference type="PROSITE" id="PS51257">
    <property type="entry name" value="PROKAR_LIPOPROTEIN"/>
    <property type="match status" value="1"/>
</dbReference>
<feature type="signal peptide" evidence="2">
    <location>
        <begin position="1"/>
        <end position="17"/>
    </location>
</feature>
<protein>
    <recommendedName>
        <fullName evidence="5">Entericidin</fullName>
    </recommendedName>
</protein>
<dbReference type="Proteomes" id="UP000015993">
    <property type="component" value="Unassembled WGS sequence"/>
</dbReference>
<dbReference type="AlphaFoldDB" id="G5GA48"/>
<dbReference type="PATRIC" id="fig|679199.3.peg.468"/>
<sequence length="67" mass="6819">MKKLVFMLVAFAAISFASCGNKTDNNAATTDSDSVTTVNDSLNDSTATNSTVATDSVKGDSVQTPAA</sequence>
<keyword evidence="4" id="KW-1185">Reference proteome</keyword>
<keyword evidence="2" id="KW-0732">Signal</keyword>
<name>G5GA48_9BACT</name>
<evidence type="ECO:0000313" key="3">
    <source>
        <dbReference type="EMBL" id="EHG24248.1"/>
    </source>
</evidence>
<evidence type="ECO:0000313" key="4">
    <source>
        <dbReference type="Proteomes" id="UP000015993"/>
    </source>
</evidence>
<organism evidence="3 4">
    <name type="scientific">Alloprevotella rava F0323</name>
    <dbReference type="NCBI Taxonomy" id="679199"/>
    <lineage>
        <taxon>Bacteria</taxon>
        <taxon>Pseudomonadati</taxon>
        <taxon>Bacteroidota</taxon>
        <taxon>Bacteroidia</taxon>
        <taxon>Bacteroidales</taxon>
        <taxon>Prevotellaceae</taxon>
        <taxon>Alloprevotella</taxon>
    </lineage>
</organism>
<feature type="region of interest" description="Disordered" evidence="1">
    <location>
        <begin position="21"/>
        <end position="67"/>
    </location>
</feature>
<feature type="compositionally biased region" description="Polar residues" evidence="1">
    <location>
        <begin position="42"/>
        <end position="54"/>
    </location>
</feature>
<dbReference type="STRING" id="679199.HMPREF9332_00449"/>